<dbReference type="GO" id="GO:0032259">
    <property type="term" value="P:methylation"/>
    <property type="evidence" value="ECO:0007669"/>
    <property type="project" value="UniProtKB-KW"/>
</dbReference>
<dbReference type="AlphaFoldDB" id="A0A8H4QBZ2"/>
<organism evidence="5 6">
    <name type="scientific">Ophiocordyceps camponoti-floridani</name>
    <dbReference type="NCBI Taxonomy" id="2030778"/>
    <lineage>
        <taxon>Eukaryota</taxon>
        <taxon>Fungi</taxon>
        <taxon>Dikarya</taxon>
        <taxon>Ascomycota</taxon>
        <taxon>Pezizomycotina</taxon>
        <taxon>Sordariomycetes</taxon>
        <taxon>Hypocreomycetidae</taxon>
        <taxon>Hypocreales</taxon>
        <taxon>Ophiocordycipitaceae</taxon>
        <taxon>Ophiocordyceps</taxon>
    </lineage>
</organism>
<gene>
    <name evidence="5" type="ORF">GQ602_000161</name>
</gene>
<dbReference type="PANTHER" id="PTHR45875:SF1">
    <property type="entry name" value="METHYLTRANSFERASE N6AMT1"/>
    <property type="match status" value="1"/>
</dbReference>
<keyword evidence="2" id="KW-0489">Methyltransferase</keyword>
<keyword evidence="3" id="KW-0808">Transferase</keyword>
<dbReference type="Proteomes" id="UP000562929">
    <property type="component" value="Unassembled WGS sequence"/>
</dbReference>
<evidence type="ECO:0000256" key="3">
    <source>
        <dbReference type="ARBA" id="ARBA00022679"/>
    </source>
</evidence>
<dbReference type="Gene3D" id="3.40.50.150">
    <property type="entry name" value="Vaccinia Virus protein VP39"/>
    <property type="match status" value="1"/>
</dbReference>
<dbReference type="OrthoDB" id="406152at2759"/>
<name>A0A8H4QBZ2_9HYPO</name>
<dbReference type="GO" id="GO:0008757">
    <property type="term" value="F:S-adenosylmethionine-dependent methyltransferase activity"/>
    <property type="evidence" value="ECO:0007669"/>
    <property type="project" value="TreeGrafter"/>
</dbReference>
<comment type="caution">
    <text evidence="5">The sequence shown here is derived from an EMBL/GenBank/DDBJ whole genome shotgun (WGS) entry which is preliminary data.</text>
</comment>
<dbReference type="InterPro" id="IPR052190">
    <property type="entry name" value="Euk-Arch_PrmC-MTase"/>
</dbReference>
<dbReference type="PANTHER" id="PTHR45875">
    <property type="entry name" value="METHYLTRANSFERASE N6AMT1"/>
    <property type="match status" value="1"/>
</dbReference>
<dbReference type="EMBL" id="JAACLJ010000001">
    <property type="protein sequence ID" value="KAF4594548.1"/>
    <property type="molecule type" value="Genomic_DNA"/>
</dbReference>
<protein>
    <recommendedName>
        <fullName evidence="7">Methyltransferase small domain-containing protein</fullName>
    </recommendedName>
</protein>
<dbReference type="SUPFAM" id="SSF53335">
    <property type="entry name" value="S-adenosyl-L-methionine-dependent methyltransferases"/>
    <property type="match status" value="1"/>
</dbReference>
<evidence type="ECO:0008006" key="7">
    <source>
        <dbReference type="Google" id="ProtNLM"/>
    </source>
</evidence>
<dbReference type="GO" id="GO:0003676">
    <property type="term" value="F:nucleic acid binding"/>
    <property type="evidence" value="ECO:0007669"/>
    <property type="project" value="InterPro"/>
</dbReference>
<dbReference type="InterPro" id="IPR002052">
    <property type="entry name" value="DNA_methylase_N6_adenine_CS"/>
</dbReference>
<evidence type="ECO:0000313" key="5">
    <source>
        <dbReference type="EMBL" id="KAF4594548.1"/>
    </source>
</evidence>
<keyword evidence="6" id="KW-1185">Reference proteome</keyword>
<reference evidence="5 6" key="1">
    <citation type="journal article" date="2020" name="G3 (Bethesda)">
        <title>Genetic Underpinnings of Host Manipulation by Ophiocordyceps as Revealed by Comparative Transcriptomics.</title>
        <authorList>
            <person name="Will I."/>
            <person name="Das B."/>
            <person name="Trinh T."/>
            <person name="Brachmann A."/>
            <person name="Ohm R.A."/>
            <person name="de Bekker C."/>
        </authorList>
    </citation>
    <scope>NUCLEOTIDE SEQUENCE [LARGE SCALE GENOMIC DNA]</scope>
    <source>
        <strain evidence="5 6">EC05</strain>
    </source>
</reference>
<evidence type="ECO:0000313" key="6">
    <source>
        <dbReference type="Proteomes" id="UP000562929"/>
    </source>
</evidence>
<accession>A0A8H4QBZ2</accession>
<evidence type="ECO:0000256" key="4">
    <source>
        <dbReference type="ARBA" id="ARBA00022691"/>
    </source>
</evidence>
<evidence type="ECO:0000256" key="1">
    <source>
        <dbReference type="ARBA" id="ARBA00006149"/>
    </source>
</evidence>
<proteinExistence type="inferred from homology"/>
<dbReference type="PROSITE" id="PS00092">
    <property type="entry name" value="N6_MTASE"/>
    <property type="match status" value="1"/>
</dbReference>
<dbReference type="GO" id="GO:0035657">
    <property type="term" value="C:eRF1 methyltransferase complex"/>
    <property type="evidence" value="ECO:0007669"/>
    <property type="project" value="TreeGrafter"/>
</dbReference>
<dbReference type="GO" id="GO:0008276">
    <property type="term" value="F:protein methyltransferase activity"/>
    <property type="evidence" value="ECO:0007669"/>
    <property type="project" value="TreeGrafter"/>
</dbReference>
<comment type="similarity">
    <text evidence="1">Belongs to the eukaryotic/archaeal PrmC-related family.</text>
</comment>
<keyword evidence="4" id="KW-0949">S-adenosyl-L-methionine</keyword>
<dbReference type="InterPro" id="IPR029063">
    <property type="entry name" value="SAM-dependent_MTases_sf"/>
</dbReference>
<evidence type="ECO:0000256" key="2">
    <source>
        <dbReference type="ARBA" id="ARBA00022603"/>
    </source>
</evidence>
<sequence length="253" mass="27432">MLPTPDTSHVPYQRVYEPAEDSFLLLDTLSSPAEAHFLRRQLVTDGAPAVVVEVGTGSGVVLAFIHAHAESILGVRPVLTAGVDVSEFACRATVQTIAKAQHHHRGRARYLGACLADLVSPWRNGSVDLLVFNPPYVPTSSLPCYSDAARATMDDAQPSFEDDSLLLELAYAGGQDGMQTTDRLIDELPSVLSPVGCAYILLCAQNRPQIVMDRIRALGTAWRADIVGSSGKTAGWEKLQVVRVWRELRPVDS</sequence>